<proteinExistence type="predicted"/>
<dbReference type="EMBL" id="AACQNU010000004">
    <property type="protein sequence ID" value="EAL7090745.1"/>
    <property type="molecule type" value="Genomic_DNA"/>
</dbReference>
<organism evidence="1">
    <name type="scientific">Campylobacter jejuni</name>
    <dbReference type="NCBI Taxonomy" id="197"/>
    <lineage>
        <taxon>Bacteria</taxon>
        <taxon>Pseudomonadati</taxon>
        <taxon>Campylobacterota</taxon>
        <taxon>Epsilonproteobacteria</taxon>
        <taxon>Campylobacterales</taxon>
        <taxon>Campylobacteraceae</taxon>
        <taxon>Campylobacter</taxon>
    </lineage>
</organism>
<comment type="caution">
    <text evidence="1">The sequence shown here is derived from an EMBL/GenBank/DDBJ whole genome shotgun (WGS) entry which is preliminary data.</text>
</comment>
<evidence type="ECO:0000313" key="1">
    <source>
        <dbReference type="EMBL" id="EAL7090745.1"/>
    </source>
</evidence>
<dbReference type="Gene3D" id="3.30.70.270">
    <property type="match status" value="1"/>
</dbReference>
<feature type="non-terminal residue" evidence="1">
    <location>
        <position position="1"/>
    </location>
</feature>
<accession>A0A5T1VLS4</accession>
<sequence>QISKDKKIRDLAKVTSIRISKTMDSESIYLLTKKWKELERNYDENDLEEQARKYGISKYDDYDSVIKKLLVKLEERSYEHFSELLCLGLNPSLVEDLKIQGFIQNLTQKPFVIGEENFKNELMEFINHRIMVDNMYVQKNLNFFNDNLKKIYELLVLLNKSNEKNMDFINTLKPDENGEVKLSFEDLKLKFKQLGEKITSLNNQIEFTQSLEEREAWSVLKELDKMDENFNKYKVNYSLALFSIVNYRFIMEKYGMGSLNEIFVRFKKILKDSCSEFDELWMIDEKSYLIVSPGKSKDEITQLVNTNLKTIENFRFIYKQDIITPKIHVAYLDKQSKPSINILDELIKQIAAVNEQHNES</sequence>
<evidence type="ECO:0008006" key="2">
    <source>
        <dbReference type="Google" id="ProtNLM"/>
    </source>
</evidence>
<gene>
    <name evidence="1" type="ORF">DUH84_00965</name>
</gene>
<protein>
    <recommendedName>
        <fullName evidence="2">GGDEF domain-containing protein</fullName>
    </recommendedName>
</protein>
<dbReference type="SUPFAM" id="SSF55073">
    <property type="entry name" value="Nucleotide cyclase"/>
    <property type="match status" value="1"/>
</dbReference>
<dbReference type="InterPro" id="IPR029787">
    <property type="entry name" value="Nucleotide_cyclase"/>
</dbReference>
<dbReference type="InterPro" id="IPR043128">
    <property type="entry name" value="Rev_trsase/Diguanyl_cyclase"/>
</dbReference>
<name>A0A5T1VLS4_CAMJU</name>
<dbReference type="AlphaFoldDB" id="A0A5T1VLS4"/>
<reference evidence="1" key="1">
    <citation type="submission" date="2018-07" db="EMBL/GenBank/DDBJ databases">
        <authorList>
            <consortium name="NARMS: The National Antimicrobial Resistance Monitoring System"/>
        </authorList>
    </citation>
    <scope>NUCLEOTIDE SEQUENCE</scope>
    <source>
        <strain evidence="1">FSIS11811530</strain>
    </source>
</reference>